<dbReference type="EMBL" id="KN714686">
    <property type="protein sequence ID" value="KUI56146.1"/>
    <property type="molecule type" value="Genomic_DNA"/>
</dbReference>
<evidence type="ECO:0000256" key="1">
    <source>
        <dbReference type="SAM" id="MobiDB-lite"/>
    </source>
</evidence>
<dbReference type="Proteomes" id="UP000078576">
    <property type="component" value="Unassembled WGS sequence"/>
</dbReference>
<feature type="region of interest" description="Disordered" evidence="1">
    <location>
        <begin position="428"/>
        <end position="491"/>
    </location>
</feature>
<evidence type="ECO:0000313" key="3">
    <source>
        <dbReference type="Proteomes" id="UP000078576"/>
    </source>
</evidence>
<feature type="compositionally biased region" description="Acidic residues" evidence="1">
    <location>
        <begin position="470"/>
        <end position="480"/>
    </location>
</feature>
<keyword evidence="3" id="KW-1185">Reference proteome</keyword>
<feature type="region of interest" description="Disordered" evidence="1">
    <location>
        <begin position="109"/>
        <end position="139"/>
    </location>
</feature>
<name>A0A194UX21_CYTMA</name>
<feature type="compositionally biased region" description="Low complexity" evidence="1">
    <location>
        <begin position="333"/>
        <end position="346"/>
    </location>
</feature>
<gene>
    <name evidence="2" type="ORF">VP1G_03445</name>
</gene>
<protein>
    <recommendedName>
        <fullName evidence="4">C2H2-type domain-containing protein</fullName>
    </recommendedName>
</protein>
<evidence type="ECO:0000313" key="2">
    <source>
        <dbReference type="EMBL" id="KUI56146.1"/>
    </source>
</evidence>
<evidence type="ECO:0008006" key="4">
    <source>
        <dbReference type="Google" id="ProtNLM"/>
    </source>
</evidence>
<feature type="region of interest" description="Disordered" evidence="1">
    <location>
        <begin position="1"/>
        <end position="87"/>
    </location>
</feature>
<organism evidence="2 3">
    <name type="scientific">Cytospora mali</name>
    <name type="common">Apple Valsa canker fungus</name>
    <name type="synonym">Valsa mali</name>
    <dbReference type="NCBI Taxonomy" id="578113"/>
    <lineage>
        <taxon>Eukaryota</taxon>
        <taxon>Fungi</taxon>
        <taxon>Dikarya</taxon>
        <taxon>Ascomycota</taxon>
        <taxon>Pezizomycotina</taxon>
        <taxon>Sordariomycetes</taxon>
        <taxon>Sordariomycetidae</taxon>
        <taxon>Diaporthales</taxon>
        <taxon>Cytosporaceae</taxon>
        <taxon>Cytospora</taxon>
    </lineage>
</organism>
<proteinExistence type="predicted"/>
<dbReference type="STRING" id="694573.A0A194UX21"/>
<dbReference type="AlphaFoldDB" id="A0A194UX21"/>
<feature type="compositionally biased region" description="Low complexity" evidence="1">
    <location>
        <begin position="431"/>
        <end position="443"/>
    </location>
</feature>
<sequence length="1118" mass="122708">MAESSYEPALGPYRGDIMVEGHKTGGHCQPTKSVPSLASKGSLKVQDFRTSKPKTSPPCTKCRTRREKNAPRGQLKDDGSTTPDVSDILHNLGLRSLDDPVGSISQAREHVPLQPEDAGKLRASQPRKSLEASSESPEKSKRLLRYDIWKTSTSPMGIPGASSTRETGKPVLLSTSLPESVDASLSRSLLEQCRIDEQIYGTSPKSSEASWMSRWWSSAGNSNNTSLSTCKTDDSSLEQAQINSESHLADDSLGCWKQEFFGKKKSFVSALSTMLGTCPGPQPLCPPKHDIWAMMATARKVQPTLGKMARCFGQGHRKAQSCPIPPMKRALEEASLSPSSASQPRSIPTRPRPHDPKDPKASSARLKCAASEGESMDTSYTSRMTDLVTDSCSSTSSPGLVSRDEQKNILLGRLMDYFYEVMANNHNNHDGAGSSSQTGSSSAELTAPISSAGRGTRRGISRKGKRSASTDDDGSGDEENEGPKAKKVKTDETEVKRLACPFFKRNPHRYKDQGKCVGPGWSTVHRLKEHLYRRHCLPVHCLRCHEVFPDNASLERHSQLRDPCQLRVGVKALEGITSSQEKQLRSRKRSDKTEEEKWRDVYRICFPLRDDEDPTPIPSPYFELPTPADGSGGPGQVSDMARYDEYMSRELPRRVRRALELRIEQEFSPVEESLRRQLPDIVRGLYRTLSEDFRRTLQASPPPREEVVAKDQELDDSVELTELRRDTKDKGKTVASTTLEPPMEETSAALSNFVVDDTPSYGNWATSQPIDMCRQLQPYLEGSLAGLDSWMCGVGQDARYGDWPESGYFSEVMTGASSIMMSNNDCNMFSNESMALQAPYIGENGPLLGQRLLQCLTSQPLEDLLILAQSSLPDLLGKAHTLLPLQPLPRKPVPNNLLIKALLVPPNLILIRRPHAARVGRQALVNQHHLARLLIQPKLKLGISNQDAPLGSILPPGIVHRQRQLLHPLRLLHIPNDLGRLLRRDVLVVLAQLGLGGGRVDGALGQGLALLEPGGHGHAAHGAVLLVLDPRGPRDVAAHDGLDGEHLELAHLHAAAAHEARLLGREAVRRRLQADEVRPEVGDLVRQHAEPEGADHGEDGAAPRDAVVHDYVVGGCPV</sequence>
<feature type="compositionally biased region" description="Basic and acidic residues" evidence="1">
    <location>
        <begin position="67"/>
        <end position="79"/>
    </location>
</feature>
<feature type="compositionally biased region" description="Basic and acidic residues" evidence="1">
    <location>
        <begin position="481"/>
        <end position="491"/>
    </location>
</feature>
<dbReference type="PANTHER" id="PTHR38166:SF1">
    <property type="entry name" value="C2H2-TYPE DOMAIN-CONTAINING PROTEIN"/>
    <property type="match status" value="1"/>
</dbReference>
<feature type="region of interest" description="Disordered" evidence="1">
    <location>
        <begin position="331"/>
        <end position="382"/>
    </location>
</feature>
<reference evidence="3" key="1">
    <citation type="submission" date="2014-12" db="EMBL/GenBank/DDBJ databases">
        <title>Genome Sequence of Valsa Canker Pathogens Uncovers a Specific Adaption of Colonization on Woody Bark.</title>
        <authorList>
            <person name="Yin Z."/>
            <person name="Liu H."/>
            <person name="Gao X."/>
            <person name="Li Z."/>
            <person name="Song N."/>
            <person name="Ke X."/>
            <person name="Dai Q."/>
            <person name="Wu Y."/>
            <person name="Sun Y."/>
            <person name="Xu J.-R."/>
            <person name="Kang Z.K."/>
            <person name="Wang L."/>
            <person name="Huang L."/>
        </authorList>
    </citation>
    <scope>NUCLEOTIDE SEQUENCE [LARGE SCALE GENOMIC DNA]</scope>
    <source>
        <strain evidence="3">SXYL134</strain>
    </source>
</reference>
<accession>A0A194UX21</accession>
<dbReference type="OrthoDB" id="4161727at2759"/>
<dbReference type="PANTHER" id="PTHR38166">
    <property type="entry name" value="C2H2-TYPE DOMAIN-CONTAINING PROTEIN-RELATED"/>
    <property type="match status" value="1"/>
</dbReference>
<feature type="compositionally biased region" description="Basic residues" evidence="1">
    <location>
        <begin position="455"/>
        <end position="466"/>
    </location>
</feature>